<dbReference type="InterPro" id="IPR012938">
    <property type="entry name" value="Glc/Sorbosone_DH"/>
</dbReference>
<evidence type="ECO:0000259" key="2">
    <source>
        <dbReference type="Pfam" id="PF07995"/>
    </source>
</evidence>
<dbReference type="AlphaFoldDB" id="A0A6M0K4I8"/>
<keyword evidence="1" id="KW-0732">Signal</keyword>
<dbReference type="RefSeq" id="WP_164454725.1">
    <property type="nucleotide sequence ID" value="NZ_JAAIJQ010000077.1"/>
</dbReference>
<organism evidence="3 4">
    <name type="scientific">Thiorhodococcus minor</name>
    <dbReference type="NCBI Taxonomy" id="57489"/>
    <lineage>
        <taxon>Bacteria</taxon>
        <taxon>Pseudomonadati</taxon>
        <taxon>Pseudomonadota</taxon>
        <taxon>Gammaproteobacteria</taxon>
        <taxon>Chromatiales</taxon>
        <taxon>Chromatiaceae</taxon>
        <taxon>Thiorhodococcus</taxon>
    </lineage>
</organism>
<dbReference type="Proteomes" id="UP000483379">
    <property type="component" value="Unassembled WGS sequence"/>
</dbReference>
<gene>
    <name evidence="3" type="ORF">G3446_20280</name>
</gene>
<reference evidence="3 4" key="1">
    <citation type="submission" date="2020-02" db="EMBL/GenBank/DDBJ databases">
        <title>Genome sequences of Thiorhodococcus mannitoliphagus and Thiorhodococcus minor, purple sulfur photosynthetic bacteria in the gammaproteobacterial family, Chromatiaceae.</title>
        <authorList>
            <person name="Aviles F.A."/>
            <person name="Meyer T.E."/>
            <person name="Kyndt J.A."/>
        </authorList>
    </citation>
    <scope>NUCLEOTIDE SEQUENCE [LARGE SCALE GENOMIC DNA]</scope>
    <source>
        <strain evidence="3 4">DSM 11518</strain>
    </source>
</reference>
<accession>A0A6M0K4I8</accession>
<comment type="caution">
    <text evidence="3">The sequence shown here is derived from an EMBL/GenBank/DDBJ whole genome shotgun (WGS) entry which is preliminary data.</text>
</comment>
<evidence type="ECO:0000313" key="4">
    <source>
        <dbReference type="Proteomes" id="UP000483379"/>
    </source>
</evidence>
<dbReference type="PANTHER" id="PTHR19328:SF75">
    <property type="entry name" value="ALDOSE SUGAR DEHYDROGENASE YLII"/>
    <property type="match status" value="1"/>
</dbReference>
<sequence>MKLDRSMVLPLLLWIPLANCAPTDGPVEPSGDVPEVKGWRTETVVSGLEHPWSIAWLPDGSALITERPGRLRIMRDAVLDPEPIAGVPEVLGDGQGGLLDVAVHPDFEQNRLIYLTYAAGTKDANRTRLARARLGKGRLEDLEVIFRNPDAKSGGQHFGSRLLWLADKTLLMSIGDGGNPPVSFQGEHIRKQAQSLETLFGKIIRLRDDGSVPDDNPFVHEAGARPEIYSYGHRNIQGLALDPRTGDVWANEHGARGGDELNRIVAGQNYGWPEVTYSMEYWGPEISDETSRPGMVDPKLVWTPSKAPSGLALYTGSRYPGWTGNLFSGALKFRQIRRIQLDGHAVVGEDKLTIGKRVRDVRQGPDGLLYILTDEPDGALLRLLPPAS</sequence>
<evidence type="ECO:0000313" key="3">
    <source>
        <dbReference type="EMBL" id="NEV64194.1"/>
    </source>
</evidence>
<keyword evidence="4" id="KW-1185">Reference proteome</keyword>
<dbReference type="EMBL" id="JAAIJQ010000077">
    <property type="protein sequence ID" value="NEV64194.1"/>
    <property type="molecule type" value="Genomic_DNA"/>
</dbReference>
<dbReference type="InterPro" id="IPR011042">
    <property type="entry name" value="6-blade_b-propeller_TolB-like"/>
</dbReference>
<dbReference type="Pfam" id="PF07995">
    <property type="entry name" value="GSDH"/>
    <property type="match status" value="1"/>
</dbReference>
<dbReference type="InterPro" id="IPR011041">
    <property type="entry name" value="Quinoprot_gluc/sorb_DH_b-prop"/>
</dbReference>
<name>A0A6M0K4I8_9GAMM</name>
<dbReference type="Gene3D" id="2.120.10.30">
    <property type="entry name" value="TolB, C-terminal domain"/>
    <property type="match status" value="1"/>
</dbReference>
<protein>
    <submittedName>
        <fullName evidence="3">PQQ-dependent sugar dehydrogenase</fullName>
    </submittedName>
</protein>
<evidence type="ECO:0000256" key="1">
    <source>
        <dbReference type="SAM" id="SignalP"/>
    </source>
</evidence>
<feature type="chain" id="PRO_5027001506" evidence="1">
    <location>
        <begin position="21"/>
        <end position="388"/>
    </location>
</feature>
<dbReference type="PANTHER" id="PTHR19328">
    <property type="entry name" value="HEDGEHOG-INTERACTING PROTEIN"/>
    <property type="match status" value="1"/>
</dbReference>
<dbReference type="SUPFAM" id="SSF50952">
    <property type="entry name" value="Soluble quinoprotein glucose dehydrogenase"/>
    <property type="match status" value="1"/>
</dbReference>
<proteinExistence type="predicted"/>
<feature type="domain" description="Glucose/Sorbosone dehydrogenase" evidence="2">
    <location>
        <begin position="48"/>
        <end position="382"/>
    </location>
</feature>
<feature type="signal peptide" evidence="1">
    <location>
        <begin position="1"/>
        <end position="20"/>
    </location>
</feature>